<dbReference type="PANTHER" id="PTHR43833">
    <property type="entry name" value="POTASSIUM CHANNEL PROTEIN 2-RELATED-RELATED"/>
    <property type="match status" value="1"/>
</dbReference>
<feature type="domain" description="RCK N-terminal" evidence="1">
    <location>
        <begin position="1"/>
        <end position="112"/>
    </location>
</feature>
<gene>
    <name evidence="3" type="ordered locus">NAMH_1089</name>
</gene>
<keyword evidence="4" id="KW-1185">Reference proteome</keyword>
<dbReference type="InterPro" id="IPR036721">
    <property type="entry name" value="RCK_C_sf"/>
</dbReference>
<dbReference type="Proteomes" id="UP000000448">
    <property type="component" value="Chromosome"/>
</dbReference>
<reference evidence="3 4" key="1">
    <citation type="journal article" date="2009" name="PLoS Genet.">
        <title>Adaptations to submarine hydrothermal environments exemplified by the genome of Nautilia profundicola.</title>
        <authorList>
            <person name="Campbell B.J."/>
            <person name="Smith J.L."/>
            <person name="Hanson T.E."/>
            <person name="Klotz M.G."/>
            <person name="Stein L.Y."/>
            <person name="Lee C.K."/>
            <person name="Wu D."/>
            <person name="Robinson J.M."/>
            <person name="Khouri H.M."/>
            <person name="Eisen J.A."/>
            <person name="Cary S.C."/>
        </authorList>
    </citation>
    <scope>NUCLEOTIDE SEQUENCE [LARGE SCALE GENOMIC DNA]</scope>
    <source>
        <strain evidence="4">ATCC BAA-1463 / DSM 18972 / AmH</strain>
    </source>
</reference>
<dbReference type="STRING" id="598659.NAMH_1089"/>
<evidence type="ECO:0000259" key="2">
    <source>
        <dbReference type="PROSITE" id="PS51202"/>
    </source>
</evidence>
<organism evidence="3 4">
    <name type="scientific">Nautilia profundicola (strain ATCC BAA-1463 / DSM 18972 / AmH)</name>
    <dbReference type="NCBI Taxonomy" id="598659"/>
    <lineage>
        <taxon>Bacteria</taxon>
        <taxon>Pseudomonadati</taxon>
        <taxon>Campylobacterota</taxon>
        <taxon>Epsilonproteobacteria</taxon>
        <taxon>Nautiliales</taxon>
        <taxon>Nautiliaceae</taxon>
        <taxon>Nautilia</taxon>
    </lineage>
</organism>
<evidence type="ECO:0000259" key="1">
    <source>
        <dbReference type="PROSITE" id="PS51201"/>
    </source>
</evidence>
<dbReference type="PROSITE" id="PS51201">
    <property type="entry name" value="RCK_N"/>
    <property type="match status" value="1"/>
</dbReference>
<accession>B9LA30</accession>
<dbReference type="KEGG" id="nam:NAMH_1089"/>
<proteinExistence type="predicted"/>
<dbReference type="InterPro" id="IPR050721">
    <property type="entry name" value="Trk_Ktr_HKT_K-transport"/>
</dbReference>
<dbReference type="GO" id="GO:0006813">
    <property type="term" value="P:potassium ion transport"/>
    <property type="evidence" value="ECO:0007669"/>
    <property type="project" value="InterPro"/>
</dbReference>
<dbReference type="EMBL" id="CP001279">
    <property type="protein sequence ID" value="ACM93593.1"/>
    <property type="molecule type" value="Genomic_DNA"/>
</dbReference>
<dbReference type="AlphaFoldDB" id="B9LA30"/>
<dbReference type="SUPFAM" id="SSF116726">
    <property type="entry name" value="TrkA C-terminal domain-like"/>
    <property type="match status" value="1"/>
</dbReference>
<sequence>MRIAIFGFDDFGERVARFLNKKDLIIVVLDEKEEARAREKLYDVIKLHNIDDDEIGKIEEFDIAIAVLHDEDKNLFLCLTLRDLFPDKKIIAKVADKDNEYKYKLAGVSKLINPFEVTANRIMTILKKPLTLKVIEEIIFQDNKLSFAEIVIPPNSFLDGKYIKDIYKDISSLYNLLIIGIVDKELSENVQFVTKGYNHKIDEGDILIVVGDIEEIERFKQDLERFHGGEA</sequence>
<dbReference type="SUPFAM" id="SSF51735">
    <property type="entry name" value="NAD(P)-binding Rossmann-fold domains"/>
    <property type="match status" value="1"/>
</dbReference>
<evidence type="ECO:0000313" key="3">
    <source>
        <dbReference type="EMBL" id="ACM93593.1"/>
    </source>
</evidence>
<protein>
    <submittedName>
        <fullName evidence="3">TrkA-N</fullName>
    </submittedName>
</protein>
<dbReference type="Gene3D" id="3.40.50.720">
    <property type="entry name" value="NAD(P)-binding Rossmann-like Domain"/>
    <property type="match status" value="1"/>
</dbReference>
<dbReference type="Pfam" id="PF02254">
    <property type="entry name" value="TrkA_N"/>
    <property type="match status" value="1"/>
</dbReference>
<evidence type="ECO:0000313" key="4">
    <source>
        <dbReference type="Proteomes" id="UP000000448"/>
    </source>
</evidence>
<dbReference type="InterPro" id="IPR006037">
    <property type="entry name" value="RCK_C"/>
</dbReference>
<dbReference type="InterPro" id="IPR036291">
    <property type="entry name" value="NAD(P)-bd_dom_sf"/>
</dbReference>
<dbReference type="PROSITE" id="PS51202">
    <property type="entry name" value="RCK_C"/>
    <property type="match status" value="1"/>
</dbReference>
<dbReference type="eggNOG" id="COG0569">
    <property type="taxonomic scope" value="Bacteria"/>
</dbReference>
<dbReference type="PANTHER" id="PTHR43833:SF9">
    <property type="entry name" value="POTASSIUM CHANNEL PROTEIN YUGO-RELATED"/>
    <property type="match status" value="1"/>
</dbReference>
<name>B9LA30_NAUPA</name>
<feature type="domain" description="RCK C-terminal" evidence="2">
    <location>
        <begin position="135"/>
        <end position="225"/>
    </location>
</feature>
<dbReference type="InterPro" id="IPR003148">
    <property type="entry name" value="RCK_N"/>
</dbReference>
<dbReference type="HOGENOM" id="CLU_050982_4_0_7"/>
<dbReference type="Gene3D" id="3.30.70.1450">
    <property type="entry name" value="Regulator of K+ conductance, C-terminal domain"/>
    <property type="match status" value="1"/>
</dbReference>
<dbReference type="GO" id="GO:0008324">
    <property type="term" value="F:monoatomic cation transmembrane transporter activity"/>
    <property type="evidence" value="ECO:0007669"/>
    <property type="project" value="InterPro"/>
</dbReference>
<dbReference type="Pfam" id="PF02080">
    <property type="entry name" value="TrkA_C"/>
    <property type="match status" value="1"/>
</dbReference>
<dbReference type="OrthoDB" id="5338685at2"/>
<dbReference type="RefSeq" id="WP_015902645.1">
    <property type="nucleotide sequence ID" value="NC_012115.1"/>
</dbReference>